<dbReference type="STRING" id="1121429.SAMN02745133_01942"/>
<organism evidence="4 5">
    <name type="scientific">Desulforamulus putei DSM 12395</name>
    <dbReference type="NCBI Taxonomy" id="1121429"/>
    <lineage>
        <taxon>Bacteria</taxon>
        <taxon>Bacillati</taxon>
        <taxon>Bacillota</taxon>
        <taxon>Clostridia</taxon>
        <taxon>Eubacteriales</taxon>
        <taxon>Peptococcaceae</taxon>
        <taxon>Desulforamulus</taxon>
    </lineage>
</organism>
<name>A0A1M4ZCP2_9FIRM</name>
<feature type="region of interest" description="Disordered" evidence="2">
    <location>
        <begin position="1"/>
        <end position="22"/>
    </location>
</feature>
<evidence type="ECO:0000256" key="2">
    <source>
        <dbReference type="SAM" id="MobiDB-lite"/>
    </source>
</evidence>
<dbReference type="Proteomes" id="UP000184148">
    <property type="component" value="Unassembled WGS sequence"/>
</dbReference>
<feature type="compositionally biased region" description="Basic residues" evidence="2">
    <location>
        <begin position="1"/>
        <end position="15"/>
    </location>
</feature>
<dbReference type="Pfam" id="PF07282">
    <property type="entry name" value="Cas12f1-like_TNB"/>
    <property type="match status" value="1"/>
</dbReference>
<evidence type="ECO:0000256" key="1">
    <source>
        <dbReference type="ARBA" id="ARBA00023125"/>
    </source>
</evidence>
<dbReference type="GO" id="GO:0003677">
    <property type="term" value="F:DNA binding"/>
    <property type="evidence" value="ECO:0007669"/>
    <property type="project" value="UniProtKB-KW"/>
</dbReference>
<evidence type="ECO:0000313" key="5">
    <source>
        <dbReference type="Proteomes" id="UP000184148"/>
    </source>
</evidence>
<keyword evidence="5" id="KW-1185">Reference proteome</keyword>
<dbReference type="InterPro" id="IPR010095">
    <property type="entry name" value="Cas12f1-like_TNB"/>
</dbReference>
<sequence length="143" mass="16133">MSRPTRARGLKHGKKQSNQYTAFRPPPIEAGETCRNFVVKRYKYIFVEDLKIKNMAKNKKLAKSIHDAGWSMFGNFLEYKAVQKGKVFLKVPPQGTSQECLCGASVPKDLSVRIHRCPICGLVEPRDLVSAKLIERRGLAMIA</sequence>
<accession>A0A1M4ZCP2</accession>
<protein>
    <submittedName>
        <fullName evidence="4">Transposase, IS605 OrfB family, central region</fullName>
    </submittedName>
</protein>
<reference evidence="5" key="1">
    <citation type="submission" date="2016-11" db="EMBL/GenBank/DDBJ databases">
        <authorList>
            <person name="Varghese N."/>
            <person name="Submissions S."/>
        </authorList>
    </citation>
    <scope>NUCLEOTIDE SEQUENCE [LARGE SCALE GENOMIC DNA]</scope>
    <source>
        <strain evidence="5">DSM 12395</strain>
    </source>
</reference>
<dbReference type="AlphaFoldDB" id="A0A1M4ZCP2"/>
<keyword evidence="1" id="KW-0238">DNA-binding</keyword>
<proteinExistence type="predicted"/>
<evidence type="ECO:0000313" key="4">
    <source>
        <dbReference type="EMBL" id="SHF15366.1"/>
    </source>
</evidence>
<dbReference type="EMBL" id="FQUY01000013">
    <property type="protein sequence ID" value="SHF15366.1"/>
    <property type="molecule type" value="Genomic_DNA"/>
</dbReference>
<evidence type="ECO:0000259" key="3">
    <source>
        <dbReference type="Pfam" id="PF07282"/>
    </source>
</evidence>
<feature type="domain" description="Cas12f1-like TNB" evidence="3">
    <location>
        <begin position="70"/>
        <end position="134"/>
    </location>
</feature>
<gene>
    <name evidence="4" type="ORF">SAMN02745133_01942</name>
</gene>
<dbReference type="NCBIfam" id="TIGR01766">
    <property type="entry name" value="IS200/IS605 family accessory protein TnpB-like domain"/>
    <property type="match status" value="1"/>
</dbReference>